<protein>
    <recommendedName>
        <fullName evidence="5">Release factor glutamine methyltransferase</fullName>
        <shortName evidence="5">RF MTase</shortName>
        <ecNumber evidence="5">2.1.1.297</ecNumber>
    </recommendedName>
    <alternativeName>
        <fullName evidence="5">N5-glutamine methyltransferase PrmC</fullName>
    </alternativeName>
    <alternativeName>
        <fullName evidence="5">Protein-(glutamine-N5) MTase PrmC</fullName>
    </alternativeName>
    <alternativeName>
        <fullName evidence="5">Protein-glutamine N-methyltransferase PrmC</fullName>
    </alternativeName>
</protein>
<dbReference type="PANTHER" id="PTHR18895:SF74">
    <property type="entry name" value="MTRF1L RELEASE FACTOR GLUTAMINE METHYLTRANSFERASE"/>
    <property type="match status" value="1"/>
</dbReference>
<evidence type="ECO:0000256" key="4">
    <source>
        <dbReference type="ARBA" id="ARBA00048391"/>
    </source>
</evidence>
<dbReference type="FunFam" id="3.40.50.150:FF:000053">
    <property type="entry name" value="Release factor glutamine methyltransferase"/>
    <property type="match status" value="1"/>
</dbReference>
<comment type="function">
    <text evidence="5">Methylates the class 1 translation termination release factors RF1/PrfA and RF2/PrfB on the glutamine residue of the universally conserved GGQ motif.</text>
</comment>
<accession>A0A7D5VAF8</accession>
<keyword evidence="9" id="KW-1185">Reference proteome</keyword>
<dbReference type="AlphaFoldDB" id="A0A7D5VAF8"/>
<evidence type="ECO:0000256" key="2">
    <source>
        <dbReference type="ARBA" id="ARBA00022679"/>
    </source>
</evidence>
<reference evidence="8 9" key="1">
    <citation type="journal article" date="2016" name="Int. J. Syst. Evol. Microbiol.">
        <title>Chitinibacter fontanus sp. nov., isolated from a spring.</title>
        <authorList>
            <person name="Sheu S.Y."/>
            <person name="Li Y.S."/>
            <person name="Young C.C."/>
            <person name="Chen W.M."/>
        </authorList>
    </citation>
    <scope>NUCLEOTIDE SEQUENCE [LARGE SCALE GENOMIC DNA]</scope>
    <source>
        <strain evidence="8 9">STM-7</strain>
    </source>
</reference>
<evidence type="ECO:0000259" key="7">
    <source>
        <dbReference type="Pfam" id="PF17827"/>
    </source>
</evidence>
<feature type="binding site" evidence="5">
    <location>
        <begin position="175"/>
        <end position="178"/>
    </location>
    <ligand>
        <name>substrate</name>
    </ligand>
</feature>
<sequence>MPTYRDLIQYSQIERFDAQVLLLHVLQKNRAWLIAHDDETATDEQHSTFAALAARRREGEPVAYLLGSREFYGREFAVSPAVLIPRPDTELLVELALERAPQNGKVIDLGTGSGCIPITLKLERPDLSVSALDLSADALAVASNNAQALGASVRFVESNWFSAVAGEVFDLIVSNPPYIHADDEHLNQGDLRFEPTGALTDGHDGLHHLRTIIAAAPSYLQPGGWLLLEHGWDQGAACRELLLQAGFSDVQTWQDLGQNDRVSGGRCG</sequence>
<feature type="domain" description="Release factor glutamine methyltransferase N-terminal" evidence="7">
    <location>
        <begin position="11"/>
        <end position="67"/>
    </location>
</feature>
<dbReference type="Pfam" id="PF17827">
    <property type="entry name" value="PrmC_N"/>
    <property type="match status" value="1"/>
</dbReference>
<dbReference type="InterPro" id="IPR019874">
    <property type="entry name" value="RF_methyltr_PrmC"/>
</dbReference>
<dbReference type="GO" id="GO:0032259">
    <property type="term" value="P:methylation"/>
    <property type="evidence" value="ECO:0007669"/>
    <property type="project" value="UniProtKB-KW"/>
</dbReference>
<keyword evidence="3 5" id="KW-0949">S-adenosyl-L-methionine</keyword>
<name>A0A7D5VAF8_9NEIS</name>
<organism evidence="8 9">
    <name type="scientific">Chitinibacter fontanus</name>
    <dbReference type="NCBI Taxonomy" id="1737446"/>
    <lineage>
        <taxon>Bacteria</taxon>
        <taxon>Pseudomonadati</taxon>
        <taxon>Pseudomonadota</taxon>
        <taxon>Betaproteobacteria</taxon>
        <taxon>Neisseriales</taxon>
        <taxon>Chitinibacteraceae</taxon>
        <taxon>Chitinibacter</taxon>
    </lineage>
</organism>
<evidence type="ECO:0000256" key="3">
    <source>
        <dbReference type="ARBA" id="ARBA00022691"/>
    </source>
</evidence>
<dbReference type="InterPro" id="IPR029063">
    <property type="entry name" value="SAM-dependent_MTases_sf"/>
</dbReference>
<evidence type="ECO:0000313" key="9">
    <source>
        <dbReference type="Proteomes" id="UP000510822"/>
    </source>
</evidence>
<dbReference type="InterPro" id="IPR050320">
    <property type="entry name" value="N5-glutamine_MTase"/>
</dbReference>
<dbReference type="PROSITE" id="PS00092">
    <property type="entry name" value="N6_MTASE"/>
    <property type="match status" value="1"/>
</dbReference>
<dbReference type="GO" id="GO:0003676">
    <property type="term" value="F:nucleic acid binding"/>
    <property type="evidence" value="ECO:0007669"/>
    <property type="project" value="InterPro"/>
</dbReference>
<dbReference type="Gene3D" id="1.10.8.10">
    <property type="entry name" value="DNA helicase RuvA subunit, C-terminal domain"/>
    <property type="match status" value="1"/>
</dbReference>
<dbReference type="Proteomes" id="UP000510822">
    <property type="component" value="Chromosome"/>
</dbReference>
<keyword evidence="2 5" id="KW-0808">Transferase</keyword>
<dbReference type="GO" id="GO:0102559">
    <property type="term" value="F:peptide chain release factor N(5)-glutamine methyltransferase activity"/>
    <property type="evidence" value="ECO:0007669"/>
    <property type="project" value="UniProtKB-EC"/>
</dbReference>
<dbReference type="InterPro" id="IPR002052">
    <property type="entry name" value="DNA_methylase_N6_adenine_CS"/>
</dbReference>
<evidence type="ECO:0000256" key="5">
    <source>
        <dbReference type="HAMAP-Rule" id="MF_02126"/>
    </source>
</evidence>
<feature type="binding site" evidence="5">
    <location>
        <position position="175"/>
    </location>
    <ligand>
        <name>S-adenosyl-L-methionine</name>
        <dbReference type="ChEBI" id="CHEBI:59789"/>
    </ligand>
</feature>
<dbReference type="InterPro" id="IPR004556">
    <property type="entry name" value="HemK-like"/>
</dbReference>
<comment type="similarity">
    <text evidence="5">Belongs to the protein N5-glutamine methyltransferase family. PrmC subfamily.</text>
</comment>
<feature type="domain" description="Methyltransferase small" evidence="6">
    <location>
        <begin position="89"/>
        <end position="183"/>
    </location>
</feature>
<dbReference type="Pfam" id="PF05175">
    <property type="entry name" value="MTS"/>
    <property type="match status" value="1"/>
</dbReference>
<feature type="binding site" evidence="5">
    <location>
        <position position="133"/>
    </location>
    <ligand>
        <name>S-adenosyl-L-methionine</name>
        <dbReference type="ChEBI" id="CHEBI:59789"/>
    </ligand>
</feature>
<keyword evidence="1 5" id="KW-0489">Methyltransferase</keyword>
<dbReference type="InterPro" id="IPR040758">
    <property type="entry name" value="PrmC_N"/>
</dbReference>
<feature type="binding site" evidence="5">
    <location>
        <begin position="110"/>
        <end position="114"/>
    </location>
    <ligand>
        <name>S-adenosyl-L-methionine</name>
        <dbReference type="ChEBI" id="CHEBI:59789"/>
    </ligand>
</feature>
<dbReference type="PANTHER" id="PTHR18895">
    <property type="entry name" value="HEMK METHYLTRANSFERASE"/>
    <property type="match status" value="1"/>
</dbReference>
<dbReference type="InterPro" id="IPR007848">
    <property type="entry name" value="Small_mtfrase_dom"/>
</dbReference>
<dbReference type="EMBL" id="CP058952">
    <property type="protein sequence ID" value="QLI81600.1"/>
    <property type="molecule type" value="Genomic_DNA"/>
</dbReference>
<feature type="binding site" evidence="5">
    <location>
        <position position="160"/>
    </location>
    <ligand>
        <name>S-adenosyl-L-methionine</name>
        <dbReference type="ChEBI" id="CHEBI:59789"/>
    </ligand>
</feature>
<dbReference type="SUPFAM" id="SSF53335">
    <property type="entry name" value="S-adenosyl-L-methionine-dependent methyltransferases"/>
    <property type="match status" value="1"/>
</dbReference>
<dbReference type="KEGG" id="cfon:HZU75_08680"/>
<dbReference type="CDD" id="cd02440">
    <property type="entry name" value="AdoMet_MTases"/>
    <property type="match status" value="1"/>
</dbReference>
<dbReference type="Gene3D" id="3.40.50.150">
    <property type="entry name" value="Vaccinia Virus protein VP39"/>
    <property type="match status" value="1"/>
</dbReference>
<evidence type="ECO:0000313" key="8">
    <source>
        <dbReference type="EMBL" id="QLI81600.1"/>
    </source>
</evidence>
<comment type="catalytic activity">
    <reaction evidence="4 5">
        <text>L-glutaminyl-[peptide chain release factor] + S-adenosyl-L-methionine = N(5)-methyl-L-glutaminyl-[peptide chain release factor] + S-adenosyl-L-homocysteine + H(+)</text>
        <dbReference type="Rhea" id="RHEA:42896"/>
        <dbReference type="Rhea" id="RHEA-COMP:10271"/>
        <dbReference type="Rhea" id="RHEA-COMP:10272"/>
        <dbReference type="ChEBI" id="CHEBI:15378"/>
        <dbReference type="ChEBI" id="CHEBI:30011"/>
        <dbReference type="ChEBI" id="CHEBI:57856"/>
        <dbReference type="ChEBI" id="CHEBI:59789"/>
        <dbReference type="ChEBI" id="CHEBI:61891"/>
        <dbReference type="EC" id="2.1.1.297"/>
    </reaction>
</comment>
<proteinExistence type="inferred from homology"/>
<dbReference type="NCBIfam" id="TIGR00536">
    <property type="entry name" value="hemK_fam"/>
    <property type="match status" value="1"/>
</dbReference>
<evidence type="ECO:0000259" key="6">
    <source>
        <dbReference type="Pfam" id="PF05175"/>
    </source>
</evidence>
<dbReference type="EC" id="2.1.1.297" evidence="5"/>
<evidence type="ECO:0000256" key="1">
    <source>
        <dbReference type="ARBA" id="ARBA00022603"/>
    </source>
</evidence>
<dbReference type="NCBIfam" id="TIGR03534">
    <property type="entry name" value="RF_mod_PrmC"/>
    <property type="match status" value="1"/>
</dbReference>
<dbReference type="HAMAP" id="MF_02126">
    <property type="entry name" value="RF_methyltr_PrmC"/>
    <property type="match status" value="1"/>
</dbReference>
<dbReference type="RefSeq" id="WP_180305711.1">
    <property type="nucleotide sequence ID" value="NZ_CP058952.1"/>
</dbReference>
<gene>
    <name evidence="5 8" type="primary">prmC</name>
    <name evidence="8" type="ORF">HZU75_08680</name>
</gene>